<dbReference type="Proteomes" id="UP000655044">
    <property type="component" value="Unassembled WGS sequence"/>
</dbReference>
<comment type="caution">
    <text evidence="1">The sequence shown here is derived from an EMBL/GenBank/DDBJ whole genome shotgun (WGS) entry which is preliminary data.</text>
</comment>
<evidence type="ECO:0000313" key="1">
    <source>
        <dbReference type="EMBL" id="GIH88869.1"/>
    </source>
</evidence>
<name>A0A8J3SBT1_PLARO</name>
<dbReference type="AlphaFoldDB" id="A0A8J3SBT1"/>
<dbReference type="Pfam" id="PF00805">
    <property type="entry name" value="Pentapeptide"/>
    <property type="match status" value="1"/>
</dbReference>
<dbReference type="InterPro" id="IPR001646">
    <property type="entry name" value="5peptide_repeat"/>
</dbReference>
<organism evidence="1 2">
    <name type="scientific">Planobispora rosea</name>
    <dbReference type="NCBI Taxonomy" id="35762"/>
    <lineage>
        <taxon>Bacteria</taxon>
        <taxon>Bacillati</taxon>
        <taxon>Actinomycetota</taxon>
        <taxon>Actinomycetes</taxon>
        <taxon>Streptosporangiales</taxon>
        <taxon>Streptosporangiaceae</taxon>
        <taxon>Planobispora</taxon>
    </lineage>
</organism>
<sequence>MKPAAADAGPTATSSVAVYAENLLTSGPVSAPAAPVGQTVADRHRPAGLHLAGADLARSHFSGADFTGAPLTSVNFFAAILTGIVFAHSLTSVDFSRATLKSVDFSEAALNSTGAPEQHRDTRRGVRRLLLHRRGRMED</sequence>
<keyword evidence="2" id="KW-1185">Reference proteome</keyword>
<protein>
    <recommendedName>
        <fullName evidence="3">Pentapeptide repeat-containing protein</fullName>
    </recommendedName>
</protein>
<evidence type="ECO:0008006" key="3">
    <source>
        <dbReference type="Google" id="ProtNLM"/>
    </source>
</evidence>
<accession>A0A8J3SBT1</accession>
<dbReference type="Gene3D" id="2.160.20.80">
    <property type="entry name" value="E3 ubiquitin-protein ligase SopA"/>
    <property type="match status" value="1"/>
</dbReference>
<dbReference type="RefSeq" id="WP_176728465.1">
    <property type="nucleotide sequence ID" value="NZ_BMQP01000062.1"/>
</dbReference>
<proteinExistence type="predicted"/>
<gene>
    <name evidence="1" type="ORF">Pro02_72770</name>
</gene>
<reference evidence="1" key="1">
    <citation type="submission" date="2021-01" db="EMBL/GenBank/DDBJ databases">
        <title>Whole genome shotgun sequence of Planobispora rosea NBRC 15558.</title>
        <authorList>
            <person name="Komaki H."/>
            <person name="Tamura T."/>
        </authorList>
    </citation>
    <scope>NUCLEOTIDE SEQUENCE</scope>
    <source>
        <strain evidence="1">NBRC 15558</strain>
    </source>
</reference>
<dbReference type="SUPFAM" id="SSF141571">
    <property type="entry name" value="Pentapeptide repeat-like"/>
    <property type="match status" value="1"/>
</dbReference>
<dbReference type="EMBL" id="BOOI01000092">
    <property type="protein sequence ID" value="GIH88869.1"/>
    <property type="molecule type" value="Genomic_DNA"/>
</dbReference>
<evidence type="ECO:0000313" key="2">
    <source>
        <dbReference type="Proteomes" id="UP000655044"/>
    </source>
</evidence>